<reference evidence="2 3" key="1">
    <citation type="submission" date="2020-03" db="EMBL/GenBank/DDBJ databases">
        <title>Complete genome sequence of sixteen Streptomyces strains facilitates identification of candidate genes involved in plant growth-promotion in grain legumes and cereals.</title>
        <authorList>
            <person name="Gopalakrishnan S."/>
            <person name="Thakur V."/>
            <person name="Saxena R."/>
            <person name="Vadlamudi S."/>
            <person name="Purohit S."/>
            <person name="Kumar V."/>
            <person name="Rathore A."/>
            <person name="Chitikineni A."/>
            <person name="Varshney R.K."/>
        </authorList>
    </citation>
    <scope>NUCLEOTIDE SEQUENCE [LARGE SCALE GENOMIC DNA]</scope>
    <source>
        <strain evidence="2 3">KAI-180</strain>
    </source>
</reference>
<gene>
    <name evidence="2" type="ORF">G6W59_28910</name>
</gene>
<name>A0A7Y6KJM1_9ACTN</name>
<dbReference type="Proteomes" id="UP000540128">
    <property type="component" value="Unassembled WGS sequence"/>
</dbReference>
<organism evidence="2 3">
    <name type="scientific">Streptomyces odorifer</name>
    <dbReference type="NCBI Taxonomy" id="53450"/>
    <lineage>
        <taxon>Bacteria</taxon>
        <taxon>Bacillati</taxon>
        <taxon>Actinomycetota</taxon>
        <taxon>Actinomycetes</taxon>
        <taxon>Kitasatosporales</taxon>
        <taxon>Streptomycetaceae</taxon>
        <taxon>Streptomyces</taxon>
        <taxon>Streptomyces albidoflavus group</taxon>
    </lineage>
</organism>
<evidence type="ECO:0000256" key="1">
    <source>
        <dbReference type="SAM" id="MobiDB-lite"/>
    </source>
</evidence>
<keyword evidence="3" id="KW-1185">Reference proteome</keyword>
<protein>
    <submittedName>
        <fullName evidence="2">Uncharacterized protein</fullName>
    </submittedName>
</protein>
<comment type="caution">
    <text evidence="2">The sequence shown here is derived from an EMBL/GenBank/DDBJ whole genome shotgun (WGS) entry which is preliminary data.</text>
</comment>
<dbReference type="EMBL" id="JAANNT010000042">
    <property type="protein sequence ID" value="NUV32258.1"/>
    <property type="molecule type" value="Genomic_DNA"/>
</dbReference>
<dbReference type="RefSeq" id="WP_175458132.1">
    <property type="nucleotide sequence ID" value="NZ_JAANNT010000042.1"/>
</dbReference>
<feature type="region of interest" description="Disordered" evidence="1">
    <location>
        <begin position="157"/>
        <end position="182"/>
    </location>
</feature>
<evidence type="ECO:0000313" key="2">
    <source>
        <dbReference type="EMBL" id="NUV32258.1"/>
    </source>
</evidence>
<dbReference type="AlphaFoldDB" id="A0A7Y6KJM1"/>
<evidence type="ECO:0000313" key="3">
    <source>
        <dbReference type="Proteomes" id="UP000540128"/>
    </source>
</evidence>
<proteinExistence type="predicted"/>
<feature type="region of interest" description="Disordered" evidence="1">
    <location>
        <begin position="227"/>
        <end position="248"/>
    </location>
</feature>
<sequence>MSDTGERTAPSEQEYESAYATWRASLTTLLGDSSRLARWQERRYQFAHRVGALLTGAHAGSAAVTGPVLYGVFAPGAGLCYVGQTQEAERRLRDLPVGESHHLATTLPPEIWERVVVVRWPQLLDAAPVSERAAVEEMGQVVCGLALEHTLQVAKAPPLNSRRRQAGGDWQPRDLARSRSRGALHAERLPQLGRLVLEAWAELSGTTAPEHASLTATSVGRAVFPSALHEPWKRPAPSPRSPSAAGRE</sequence>
<accession>A0A7Y6KJM1</accession>